<dbReference type="PANTHER" id="PTHR23098">
    <property type="entry name" value="AGAP001331-PA-RELATED"/>
    <property type="match status" value="1"/>
</dbReference>
<evidence type="ECO:0000313" key="4">
    <source>
        <dbReference type="Proteomes" id="UP000228934"/>
    </source>
</evidence>
<feature type="region of interest" description="Disordered" evidence="1">
    <location>
        <begin position="1"/>
        <end position="54"/>
    </location>
</feature>
<feature type="compositionally biased region" description="Polar residues" evidence="1">
    <location>
        <begin position="408"/>
        <end position="419"/>
    </location>
</feature>
<dbReference type="EMBL" id="KZ007355">
    <property type="protein sequence ID" value="PIO14057.1"/>
    <property type="molecule type" value="Genomic_DNA"/>
</dbReference>
<proteinExistence type="predicted"/>
<dbReference type="Pfam" id="PF13873">
    <property type="entry name" value="Myb_DNA-bind_5"/>
    <property type="match status" value="1"/>
</dbReference>
<feature type="compositionally biased region" description="Low complexity" evidence="1">
    <location>
        <begin position="397"/>
        <end position="407"/>
    </location>
</feature>
<keyword evidence="4" id="KW-1185">Reference proteome</keyword>
<evidence type="ECO:0000313" key="3">
    <source>
        <dbReference type="EMBL" id="PIO14057.1"/>
    </source>
</evidence>
<feature type="compositionally biased region" description="Polar residues" evidence="1">
    <location>
        <begin position="578"/>
        <end position="591"/>
    </location>
</feature>
<reference evidence="4" key="1">
    <citation type="journal article" date="2017" name="Nat. Commun.">
        <title>The North American bullfrog draft genome provides insight into hormonal regulation of long noncoding RNA.</title>
        <authorList>
            <person name="Hammond S.A."/>
            <person name="Warren R.L."/>
            <person name="Vandervalk B.P."/>
            <person name="Kucuk E."/>
            <person name="Khan H."/>
            <person name="Gibb E.A."/>
            <person name="Pandoh P."/>
            <person name="Kirk H."/>
            <person name="Zhao Y."/>
            <person name="Jones M."/>
            <person name="Mungall A.J."/>
            <person name="Coope R."/>
            <person name="Pleasance S."/>
            <person name="Moore R.A."/>
            <person name="Holt R.A."/>
            <person name="Round J.M."/>
            <person name="Ohora S."/>
            <person name="Walle B.V."/>
            <person name="Veldhoen N."/>
            <person name="Helbing C.C."/>
            <person name="Birol I."/>
        </authorList>
    </citation>
    <scope>NUCLEOTIDE SEQUENCE [LARGE SCALE GENOMIC DNA]</scope>
</reference>
<feature type="compositionally biased region" description="Basic and acidic residues" evidence="1">
    <location>
        <begin position="31"/>
        <end position="43"/>
    </location>
</feature>
<feature type="domain" description="Myb-like" evidence="2">
    <location>
        <begin position="116"/>
        <end position="192"/>
    </location>
</feature>
<dbReference type="GO" id="GO:0005634">
    <property type="term" value="C:nucleus"/>
    <property type="evidence" value="ECO:0007669"/>
    <property type="project" value="TreeGrafter"/>
</dbReference>
<evidence type="ECO:0000259" key="2">
    <source>
        <dbReference type="PROSITE" id="PS50090"/>
    </source>
</evidence>
<feature type="region of interest" description="Disordered" evidence="1">
    <location>
        <begin position="571"/>
        <end position="649"/>
    </location>
</feature>
<feature type="region of interest" description="Disordered" evidence="1">
    <location>
        <begin position="436"/>
        <end position="505"/>
    </location>
</feature>
<dbReference type="Proteomes" id="UP000228934">
    <property type="component" value="Unassembled WGS sequence"/>
</dbReference>
<feature type="region of interest" description="Disordered" evidence="1">
    <location>
        <begin position="397"/>
        <end position="424"/>
    </location>
</feature>
<feature type="compositionally biased region" description="Low complexity" evidence="1">
    <location>
        <begin position="1"/>
        <end position="22"/>
    </location>
</feature>
<dbReference type="OrthoDB" id="9940550at2759"/>
<sequence>MAESEATTTATTTTTTSETSSSQTVPPSESPKLEIKVVPKEEPMPEPVETPTMPLTMPVTTAATVTLVTTALPVSTTQTSTPTITTPASTITTPAITAVQVKDALLLQPLGPSPFTGRKRKANFSNEETETLVKYVVKHFSALYGSEALRTESTRRNQRRSQLWNQIQKHVNELGYTPRSIDDLKHKWRDLRLEVKRKITHRKTGNKAPTPPGVTPIIDTKLTPLEEQVASTIGHHCSLDGEQEGLYIEPGVPRQSIFFNCRGSPGAPMSELGAASPRPNAEMSMMSPLISTSPAQLSFVLSEDGDNEEQEMDVTPSVAQTVFPTVAPVVTPATVTIKPFSETWSTVKDLGALVTTQGLLPLQQTILAATQQLLTVKQEVLTAQPVMFPARCESQSSLVSSPEGSVSNATASTEWNGDNSAAVCGDTEMVKLKVEEDDEEGNSQDAGKNSPLPESQDEWEGQSASPQPSDNAVEDSLPSTTSQDGDPPSGTDLPTNGDCSCEAGDGKDEVKAKMQRLLELEERWDRMYDQELGIWEEERVRQQQQRSQDRELQQQLLTVLTDIRDELRQLRQERAAVRQNQTAANSSSPTTKVEEPESPKAAPETPKASPEPRTPPTSIGKRRGRPRLVKPTPEPVRPIRPAPGSSSKS</sequence>
<organism evidence="3 4">
    <name type="scientific">Aquarana catesbeiana</name>
    <name type="common">American bullfrog</name>
    <name type="synonym">Rana catesbeiana</name>
    <dbReference type="NCBI Taxonomy" id="8400"/>
    <lineage>
        <taxon>Eukaryota</taxon>
        <taxon>Metazoa</taxon>
        <taxon>Chordata</taxon>
        <taxon>Craniata</taxon>
        <taxon>Vertebrata</taxon>
        <taxon>Euteleostomi</taxon>
        <taxon>Amphibia</taxon>
        <taxon>Batrachia</taxon>
        <taxon>Anura</taxon>
        <taxon>Neobatrachia</taxon>
        <taxon>Ranoidea</taxon>
        <taxon>Ranidae</taxon>
        <taxon>Aquarana</taxon>
    </lineage>
</organism>
<protein>
    <recommendedName>
        <fullName evidence="2">Myb-like domain-containing protein</fullName>
    </recommendedName>
</protein>
<dbReference type="InterPro" id="IPR001005">
    <property type="entry name" value="SANT/Myb"/>
</dbReference>
<feature type="compositionally biased region" description="Pro residues" evidence="1">
    <location>
        <begin position="632"/>
        <end position="641"/>
    </location>
</feature>
<dbReference type="PANTHER" id="PTHR23098:SF17">
    <property type="entry name" value="MYB_SANT-LIKE DNA-BINDING DOMAIN-CONTAINING PROTEIN"/>
    <property type="match status" value="1"/>
</dbReference>
<evidence type="ECO:0000256" key="1">
    <source>
        <dbReference type="SAM" id="MobiDB-lite"/>
    </source>
</evidence>
<accession>A0A2G9QEP5</accession>
<dbReference type="PROSITE" id="PS50090">
    <property type="entry name" value="MYB_LIKE"/>
    <property type="match status" value="1"/>
</dbReference>
<name>A0A2G9QEP5_AQUCT</name>
<dbReference type="InterPro" id="IPR028002">
    <property type="entry name" value="Myb_DNA-bind_5"/>
</dbReference>
<dbReference type="AlphaFoldDB" id="A0A2G9QEP5"/>
<gene>
    <name evidence="3" type="ORF">AB205_0061970</name>
</gene>